<protein>
    <submittedName>
        <fullName evidence="1">Uncharacterized protein</fullName>
    </submittedName>
</protein>
<reference evidence="1" key="1">
    <citation type="submission" date="2021-08" db="EMBL/GenBank/DDBJ databases">
        <title>Chromosome-Level Trichoderma cornu-damae using Hi-C Data.</title>
        <authorList>
            <person name="Kim C.S."/>
        </authorList>
    </citation>
    <scope>NUCLEOTIDE SEQUENCE</scope>
    <source>
        <strain evidence="1">KA19-0412C</strain>
    </source>
</reference>
<evidence type="ECO:0000313" key="1">
    <source>
        <dbReference type="EMBL" id="KAH6603221.1"/>
    </source>
</evidence>
<dbReference type="AlphaFoldDB" id="A0A9P8QDR7"/>
<keyword evidence="2" id="KW-1185">Reference proteome</keyword>
<comment type="caution">
    <text evidence="1">The sequence shown here is derived from an EMBL/GenBank/DDBJ whole genome shotgun (WGS) entry which is preliminary data.</text>
</comment>
<dbReference type="Proteomes" id="UP000827724">
    <property type="component" value="Unassembled WGS sequence"/>
</dbReference>
<dbReference type="EMBL" id="JAIWOZ010000007">
    <property type="protein sequence ID" value="KAH6603221.1"/>
    <property type="molecule type" value="Genomic_DNA"/>
</dbReference>
<sequence>MGRVQEAADAGRLAVVGRKLTWRALSTTVLVNNGERARKVSRGHRFGSNDMDIRSCASSSIESALAGHGISRLDEHGSYAKYGVPKRTGVLRNQGLIAMG</sequence>
<gene>
    <name evidence="1" type="ORF">Trco_007996</name>
</gene>
<name>A0A9P8QDR7_9HYPO</name>
<proteinExistence type="predicted"/>
<organism evidence="1 2">
    <name type="scientific">Trichoderma cornu-damae</name>
    <dbReference type="NCBI Taxonomy" id="654480"/>
    <lineage>
        <taxon>Eukaryota</taxon>
        <taxon>Fungi</taxon>
        <taxon>Dikarya</taxon>
        <taxon>Ascomycota</taxon>
        <taxon>Pezizomycotina</taxon>
        <taxon>Sordariomycetes</taxon>
        <taxon>Hypocreomycetidae</taxon>
        <taxon>Hypocreales</taxon>
        <taxon>Hypocreaceae</taxon>
        <taxon>Trichoderma</taxon>
    </lineage>
</organism>
<evidence type="ECO:0000313" key="2">
    <source>
        <dbReference type="Proteomes" id="UP000827724"/>
    </source>
</evidence>
<accession>A0A9P8QDR7</accession>